<feature type="signal peptide" evidence="1">
    <location>
        <begin position="1"/>
        <end position="24"/>
    </location>
</feature>
<dbReference type="Gene3D" id="3.40.190.10">
    <property type="entry name" value="Periplasmic binding protein-like II"/>
    <property type="match status" value="2"/>
</dbReference>
<protein>
    <submittedName>
        <fullName evidence="3">NitT/TauT family transport system substrate-binding protein</fullName>
    </submittedName>
</protein>
<dbReference type="PANTHER" id="PTHR30024">
    <property type="entry name" value="ALIPHATIC SULFONATES-BINDING PROTEIN-RELATED"/>
    <property type="match status" value="1"/>
</dbReference>
<evidence type="ECO:0000313" key="3">
    <source>
        <dbReference type="EMBL" id="TCL02041.1"/>
    </source>
</evidence>
<feature type="domain" description="SsuA/THI5-like" evidence="2">
    <location>
        <begin position="37"/>
        <end position="252"/>
    </location>
</feature>
<gene>
    <name evidence="3" type="ORF">EZJ58_0026</name>
</gene>
<feature type="chain" id="PRO_5020843994" evidence="1">
    <location>
        <begin position="25"/>
        <end position="327"/>
    </location>
</feature>
<dbReference type="Proteomes" id="UP000294555">
    <property type="component" value="Unassembled WGS sequence"/>
</dbReference>
<keyword evidence="1" id="KW-0732">Signal</keyword>
<organism evidence="3 4">
    <name type="scientific">Sodalis ligni</name>
    <dbReference type="NCBI Taxonomy" id="2697027"/>
    <lineage>
        <taxon>Bacteria</taxon>
        <taxon>Pseudomonadati</taxon>
        <taxon>Pseudomonadota</taxon>
        <taxon>Gammaproteobacteria</taxon>
        <taxon>Enterobacterales</taxon>
        <taxon>Bruguierivoracaceae</taxon>
        <taxon>Sodalis</taxon>
    </lineage>
</organism>
<dbReference type="InterPro" id="IPR015168">
    <property type="entry name" value="SsuA/THI5"/>
</dbReference>
<dbReference type="Pfam" id="PF09084">
    <property type="entry name" value="NMT1"/>
    <property type="match status" value="1"/>
</dbReference>
<proteinExistence type="predicted"/>
<dbReference type="EMBL" id="SJOI01000001">
    <property type="protein sequence ID" value="TCL02041.1"/>
    <property type="molecule type" value="Genomic_DNA"/>
</dbReference>
<comment type="caution">
    <text evidence="3">The sequence shown here is derived from an EMBL/GenBank/DDBJ whole genome shotgun (WGS) entry which is preliminary data.</text>
</comment>
<dbReference type="OrthoDB" id="6545503at2"/>
<evidence type="ECO:0000259" key="2">
    <source>
        <dbReference type="Pfam" id="PF09084"/>
    </source>
</evidence>
<name>A0A4R1N957_9GAMM</name>
<sequence>MKRLTLPAAATSMVLLFSALPSWANEKVTVAWLPIMQTTAFYIAMHDKLFEKAGIDINAVKFENPNQIIDSLVSGQADIGAPGSAAGIAVLAESRFPGTFKVFGLQGGSIKYHRINDGLIVAKDSSIKSFADLKGKNMGQLPGIQWRTLARYMVRQSGLDPDKDVHMQDIATGLQVPSVVSGSVDATLSLEPVGSIAVADGEAKRALTNPAETLIADPFYSGVSLLTTKFIKERPETAKKVVAVLDEATRLANERFDQYRPVIADFTPIKPDQLPLVAQPYLRAWKDINAEDIHSYQALVDVFEKEGVLKKPMDVKPMILNNNDFTK</sequence>
<evidence type="ECO:0000256" key="1">
    <source>
        <dbReference type="SAM" id="SignalP"/>
    </source>
</evidence>
<dbReference type="RefSeq" id="WP_132921020.1">
    <property type="nucleotide sequence ID" value="NZ_SJOI01000001.1"/>
</dbReference>
<dbReference type="SUPFAM" id="SSF53850">
    <property type="entry name" value="Periplasmic binding protein-like II"/>
    <property type="match status" value="1"/>
</dbReference>
<keyword evidence="4" id="KW-1185">Reference proteome</keyword>
<reference evidence="3 4" key="1">
    <citation type="submission" date="2019-02" db="EMBL/GenBank/DDBJ databases">
        <title>Investigation of anaerobic lignin degradation for improved lignocellulosic biofuels.</title>
        <authorList>
            <person name="Deangelis K."/>
        </authorList>
    </citation>
    <scope>NUCLEOTIDE SEQUENCE [LARGE SCALE GENOMIC DNA]</scope>
    <source>
        <strain evidence="3 4">159R</strain>
    </source>
</reference>
<evidence type="ECO:0000313" key="4">
    <source>
        <dbReference type="Proteomes" id="UP000294555"/>
    </source>
</evidence>
<accession>A0A4R1N957</accession>
<dbReference type="AlphaFoldDB" id="A0A4R1N957"/>